<reference evidence="2 3" key="1">
    <citation type="journal article" date="2018" name="PLoS Pathog.">
        <title>Evolution of structural diversity of trichothecenes, a family of toxins produced by plant pathogenic and entomopathogenic fungi.</title>
        <authorList>
            <person name="Proctor R.H."/>
            <person name="McCormick S.P."/>
            <person name="Kim H.S."/>
            <person name="Cardoza R.E."/>
            <person name="Stanley A.M."/>
            <person name="Lindo L."/>
            <person name="Kelly A."/>
            <person name="Brown D.W."/>
            <person name="Lee T."/>
            <person name="Vaughan M.M."/>
            <person name="Alexander N.J."/>
            <person name="Busman M."/>
            <person name="Gutierrez S."/>
        </authorList>
    </citation>
    <scope>NUCLEOTIDE SEQUENCE [LARGE SCALE GENOMIC DNA]</scope>
    <source>
        <strain evidence="2 3">NRRL 13405</strain>
    </source>
</reference>
<gene>
    <name evidence="2" type="ORF">FIE12Z_8124</name>
</gene>
<dbReference type="Proteomes" id="UP000265631">
    <property type="component" value="Unassembled WGS sequence"/>
</dbReference>
<keyword evidence="1" id="KW-1133">Transmembrane helix</keyword>
<proteinExistence type="predicted"/>
<sequence length="241" mass="27428">MVAKTPESVLLMVQNQNENEDQAQAETESVVREFQRLFWLRRTALLLFASIFIACGISIVVLDRVITAQNGLPLTISKTPYSWTYGPTAILILILSLWRRVDYHTRASQPWHELQIGGADATRSVLLDYITAFQAISAFKAAKNRHLRVVSTIISFVILKLIILTSTTLFIMNQTTIAGAFDITYQDSFSTTDLWKMYDPMAPLPLQLGRFHPAYKRGSADPIWTYLGRLNNVTNTEREWK</sequence>
<dbReference type="PANTHER" id="PTHR37544:SF1">
    <property type="entry name" value="PHOSPHORIBOSYLAMINOIMIDAZOLE-SUCCINOCARBOXAMIDE SYNTHASE"/>
    <property type="match status" value="1"/>
</dbReference>
<dbReference type="STRING" id="2594813.A0A395MID0"/>
<keyword evidence="1" id="KW-0472">Membrane</keyword>
<dbReference type="InterPro" id="IPR021840">
    <property type="entry name" value="DUF3433"/>
</dbReference>
<feature type="transmembrane region" description="Helical" evidence="1">
    <location>
        <begin position="44"/>
        <end position="62"/>
    </location>
</feature>
<comment type="caution">
    <text evidence="2">The sequence shown here is derived from an EMBL/GenBank/DDBJ whole genome shotgun (WGS) entry which is preliminary data.</text>
</comment>
<evidence type="ECO:0000313" key="2">
    <source>
        <dbReference type="EMBL" id="RFN47667.1"/>
    </source>
</evidence>
<dbReference type="AlphaFoldDB" id="A0A395MID0"/>
<organism evidence="2 3">
    <name type="scientific">Fusarium flagelliforme</name>
    <dbReference type="NCBI Taxonomy" id="2675880"/>
    <lineage>
        <taxon>Eukaryota</taxon>
        <taxon>Fungi</taxon>
        <taxon>Dikarya</taxon>
        <taxon>Ascomycota</taxon>
        <taxon>Pezizomycotina</taxon>
        <taxon>Sordariomycetes</taxon>
        <taxon>Hypocreomycetidae</taxon>
        <taxon>Hypocreales</taxon>
        <taxon>Nectriaceae</taxon>
        <taxon>Fusarium</taxon>
        <taxon>Fusarium incarnatum-equiseti species complex</taxon>
    </lineage>
</organism>
<evidence type="ECO:0000256" key="1">
    <source>
        <dbReference type="SAM" id="Phobius"/>
    </source>
</evidence>
<feature type="transmembrane region" description="Helical" evidence="1">
    <location>
        <begin position="149"/>
        <end position="172"/>
    </location>
</feature>
<accession>A0A395MID0</accession>
<protein>
    <submittedName>
        <fullName evidence="2">Uncharacterized protein</fullName>
    </submittedName>
</protein>
<dbReference type="EMBL" id="PXXK01000241">
    <property type="protein sequence ID" value="RFN47667.1"/>
    <property type="molecule type" value="Genomic_DNA"/>
</dbReference>
<name>A0A395MID0_9HYPO</name>
<evidence type="ECO:0000313" key="3">
    <source>
        <dbReference type="Proteomes" id="UP000265631"/>
    </source>
</evidence>
<dbReference type="Pfam" id="PF11915">
    <property type="entry name" value="DUF3433"/>
    <property type="match status" value="1"/>
</dbReference>
<feature type="transmembrane region" description="Helical" evidence="1">
    <location>
        <begin position="82"/>
        <end position="98"/>
    </location>
</feature>
<dbReference type="PANTHER" id="PTHR37544">
    <property type="entry name" value="SPRAY-RELATED"/>
    <property type="match status" value="1"/>
</dbReference>
<keyword evidence="3" id="KW-1185">Reference proteome</keyword>
<keyword evidence="1" id="KW-0812">Transmembrane</keyword>